<dbReference type="Gene3D" id="3.90.550.10">
    <property type="entry name" value="Spore Coat Polysaccharide Biosynthesis Protein SpsA, Chain A"/>
    <property type="match status" value="1"/>
</dbReference>
<dbReference type="KEGG" id="htx:EKK97_11370"/>
<dbReference type="GO" id="GO:0016758">
    <property type="term" value="F:hexosyltransferase activity"/>
    <property type="evidence" value="ECO:0007669"/>
    <property type="project" value="UniProtKB-ARBA"/>
</dbReference>
<dbReference type="Proteomes" id="UP000464013">
    <property type="component" value="Chromosome"/>
</dbReference>
<dbReference type="RefSeq" id="WP_159551954.1">
    <property type="nucleotide sequence ID" value="NZ_CP035042.1"/>
</dbReference>
<dbReference type="InterPro" id="IPR029044">
    <property type="entry name" value="Nucleotide-diphossugar_trans"/>
</dbReference>
<dbReference type="OrthoDB" id="9802649at2"/>
<protein>
    <submittedName>
        <fullName evidence="2">Glycosyltransferase family 2 protein</fullName>
    </submittedName>
</protein>
<name>A0A6I6SNQ2_9GAMM</name>
<proteinExistence type="predicted"/>
<evidence type="ECO:0000313" key="2">
    <source>
        <dbReference type="EMBL" id="QHC50074.1"/>
    </source>
</evidence>
<dbReference type="InterPro" id="IPR001173">
    <property type="entry name" value="Glyco_trans_2-like"/>
</dbReference>
<dbReference type="PANTHER" id="PTHR22916">
    <property type="entry name" value="GLYCOSYLTRANSFERASE"/>
    <property type="match status" value="1"/>
</dbReference>
<organism evidence="2 3">
    <name type="scientific">Billgrantia tianxiuensis</name>
    <dbReference type="NCBI Taxonomy" id="2497861"/>
    <lineage>
        <taxon>Bacteria</taxon>
        <taxon>Pseudomonadati</taxon>
        <taxon>Pseudomonadota</taxon>
        <taxon>Gammaproteobacteria</taxon>
        <taxon>Oceanospirillales</taxon>
        <taxon>Halomonadaceae</taxon>
        <taxon>Billgrantia</taxon>
    </lineage>
</organism>
<reference evidence="2 3" key="1">
    <citation type="submission" date="2019-01" db="EMBL/GenBank/DDBJ databases">
        <title>Complete genome of a denitifying bacterium Halomons sp. BC-M4-5.</title>
        <authorList>
            <person name="Wang L."/>
            <person name="Shao Z."/>
        </authorList>
    </citation>
    <scope>NUCLEOTIDE SEQUENCE [LARGE SCALE GENOMIC DNA]</scope>
    <source>
        <strain evidence="2 3">BC-M4-5</strain>
    </source>
</reference>
<evidence type="ECO:0000259" key="1">
    <source>
        <dbReference type="Pfam" id="PF00535"/>
    </source>
</evidence>
<dbReference type="EMBL" id="CP035042">
    <property type="protein sequence ID" value="QHC50074.1"/>
    <property type="molecule type" value="Genomic_DNA"/>
</dbReference>
<evidence type="ECO:0000313" key="3">
    <source>
        <dbReference type="Proteomes" id="UP000464013"/>
    </source>
</evidence>
<dbReference type="CDD" id="cd00761">
    <property type="entry name" value="Glyco_tranf_GTA_type"/>
    <property type="match status" value="1"/>
</dbReference>
<keyword evidence="2" id="KW-0808">Transferase</keyword>
<dbReference type="AlphaFoldDB" id="A0A6I6SNQ2"/>
<sequence>MDMREPTISVVIPAYNVAPYIDAALNSLAQQTVRPHEVIIVDDGSEDDTWQRMCAFPHPYRVELISTDNQGQGRARNLAIARSSGEYLYFFDADDLLEPDFIEKMQEIIISRQYPDIIFFSGDAFFDEGAQGVDFVRTYRRGCAGEYLTAAGLLAAFERHGGGSCSPCLYLSQRRLWSGKLRFKAYYHEDEEVFYPLIFAAERYVVVDEVFFQRRIRQGSTMTMSKNRKHVRGLHVLLESLLALYRDPAYRDCRRHIRKRAIQYTGQYMNVCRDVREPYDMSLLLSLILGFRNRWMCLKIAFHTLNGSLRATIKRHLNRRRLVSH</sequence>
<keyword evidence="3" id="KW-1185">Reference proteome</keyword>
<gene>
    <name evidence="2" type="ORF">EKK97_11370</name>
</gene>
<dbReference type="SUPFAM" id="SSF53448">
    <property type="entry name" value="Nucleotide-diphospho-sugar transferases"/>
    <property type="match status" value="1"/>
</dbReference>
<accession>A0A6I6SNQ2</accession>
<feature type="domain" description="Glycosyltransferase 2-like" evidence="1">
    <location>
        <begin position="9"/>
        <end position="125"/>
    </location>
</feature>
<dbReference type="Pfam" id="PF00535">
    <property type="entry name" value="Glycos_transf_2"/>
    <property type="match status" value="1"/>
</dbReference>